<comment type="caution">
    <text evidence="2">The sequence shown here is derived from an EMBL/GenBank/DDBJ whole genome shotgun (WGS) entry which is preliminary data.</text>
</comment>
<name>A0ABR0JYY8_9EURO</name>
<gene>
    <name evidence="2" type="ORF">LTR24_008776</name>
</gene>
<organism evidence="2 3">
    <name type="scientific">Lithohypha guttulata</name>
    <dbReference type="NCBI Taxonomy" id="1690604"/>
    <lineage>
        <taxon>Eukaryota</taxon>
        <taxon>Fungi</taxon>
        <taxon>Dikarya</taxon>
        <taxon>Ascomycota</taxon>
        <taxon>Pezizomycotina</taxon>
        <taxon>Eurotiomycetes</taxon>
        <taxon>Chaetothyriomycetidae</taxon>
        <taxon>Chaetothyriales</taxon>
        <taxon>Trichomeriaceae</taxon>
        <taxon>Lithohypha</taxon>
    </lineage>
</organism>
<proteinExistence type="predicted"/>
<evidence type="ECO:0000313" key="2">
    <source>
        <dbReference type="EMBL" id="KAK5079971.1"/>
    </source>
</evidence>
<evidence type="ECO:0000313" key="3">
    <source>
        <dbReference type="Proteomes" id="UP001345013"/>
    </source>
</evidence>
<dbReference type="EMBL" id="JAVRRG010000162">
    <property type="protein sequence ID" value="KAK5079971.1"/>
    <property type="molecule type" value="Genomic_DNA"/>
</dbReference>
<reference evidence="2 3" key="1">
    <citation type="submission" date="2023-08" db="EMBL/GenBank/DDBJ databases">
        <title>Black Yeasts Isolated from many extreme environments.</title>
        <authorList>
            <person name="Coleine C."/>
            <person name="Stajich J.E."/>
            <person name="Selbmann L."/>
        </authorList>
    </citation>
    <scope>NUCLEOTIDE SEQUENCE [LARGE SCALE GENOMIC DNA]</scope>
    <source>
        <strain evidence="2 3">CCFEE 5885</strain>
    </source>
</reference>
<protein>
    <submittedName>
        <fullName evidence="2">Uncharacterized protein</fullName>
    </submittedName>
</protein>
<feature type="region of interest" description="Disordered" evidence="1">
    <location>
        <begin position="94"/>
        <end position="118"/>
    </location>
</feature>
<keyword evidence="3" id="KW-1185">Reference proteome</keyword>
<dbReference type="Proteomes" id="UP001345013">
    <property type="component" value="Unassembled WGS sequence"/>
</dbReference>
<evidence type="ECO:0000256" key="1">
    <source>
        <dbReference type="SAM" id="MobiDB-lite"/>
    </source>
</evidence>
<sequence length="212" mass="23818">MSSAHTQLPARRARIVRRCQGQVFIRPASTQAPQASSRSRVDSAINELMNQLSQVNLDAGAEVDIASVDYDNIVNELSSRLANTNFQVVAEDDEGYASGKSSSPRTKQHTDDSRGLASSEVRNYREGRAYLAYDQKHQANVIRLNPMAIPEYFWDTLEIKDRQKIQAMGGSSSTPVEQMKAMLVRAQNIVSNGQDDDWLVRTELERRLDELF</sequence>
<accession>A0ABR0JYY8</accession>